<dbReference type="RefSeq" id="WP_150442395.1">
    <property type="nucleotide sequence ID" value="NZ_VYKL01000044.1"/>
</dbReference>
<organism evidence="1 2">
    <name type="scientific">Niallia endozanthoxylica</name>
    <dbReference type="NCBI Taxonomy" id="2036016"/>
    <lineage>
        <taxon>Bacteria</taxon>
        <taxon>Bacillati</taxon>
        <taxon>Bacillota</taxon>
        <taxon>Bacilli</taxon>
        <taxon>Bacillales</taxon>
        <taxon>Bacillaceae</taxon>
        <taxon>Niallia</taxon>
    </lineage>
</organism>
<gene>
    <name evidence="1" type="ORF">F4V44_23265</name>
</gene>
<protein>
    <submittedName>
        <fullName evidence="1">Uncharacterized protein</fullName>
    </submittedName>
</protein>
<comment type="caution">
    <text evidence="1">The sequence shown here is derived from an EMBL/GenBank/DDBJ whole genome shotgun (WGS) entry which is preliminary data.</text>
</comment>
<dbReference type="AlphaFoldDB" id="A0A5J5H4P2"/>
<evidence type="ECO:0000313" key="2">
    <source>
        <dbReference type="Proteomes" id="UP000326671"/>
    </source>
</evidence>
<sequence length="230" mass="26298">MMDPKTKNILNNGMIGVAFVLLTLSLIVGRSMESEQKEKEVIKQQREGEDFSFISPSAEDNRVKENEIDSSSDLQKMESNKDLVEVIEDGNQGEIADIKELKDFFSEGDINSSKEIARKFSKKYYPFNGEDPLSHVENAKQYMTSDLYNQLSKEVPRPTLSIFNKTVKTIELYEPYDVSNKEIVWMSRINGTVHNGEGNITKEEVLEYRLNLIKEAEGFKVNNVKITLIN</sequence>
<dbReference type="Proteomes" id="UP000326671">
    <property type="component" value="Unassembled WGS sequence"/>
</dbReference>
<name>A0A5J5H4P2_9BACI</name>
<reference evidence="1 2" key="1">
    <citation type="submission" date="2019-09" db="EMBL/GenBank/DDBJ databases">
        <title>Whole genome sequences of isolates from the Mars Exploration Rovers.</title>
        <authorList>
            <person name="Seuylemezian A."/>
            <person name="Vaishampayan P."/>
        </authorList>
    </citation>
    <scope>NUCLEOTIDE SEQUENCE [LARGE SCALE GENOMIC DNA]</scope>
    <source>
        <strain evidence="1 2">MER_TA_151</strain>
    </source>
</reference>
<proteinExistence type="predicted"/>
<evidence type="ECO:0000313" key="1">
    <source>
        <dbReference type="EMBL" id="KAA9014918.1"/>
    </source>
</evidence>
<dbReference type="EMBL" id="VYKL01000044">
    <property type="protein sequence ID" value="KAA9014918.1"/>
    <property type="molecule type" value="Genomic_DNA"/>
</dbReference>
<dbReference type="OrthoDB" id="2973568at2"/>
<accession>A0A5J5H4P2</accession>
<keyword evidence="2" id="KW-1185">Reference proteome</keyword>